<evidence type="ECO:0000256" key="3">
    <source>
        <dbReference type="ARBA" id="ARBA00023128"/>
    </source>
</evidence>
<sequence>MQAVRSFRPPLVAQLVRPSAAFAPAVAASFIASQQATVPAPRRGYATEPDSNRELQIKQARLMEKMNRRKQTVDLATTSAIPVFANYIPPRGRRVIPADSPYNWRSYVWHDVVQWTQSLRAALRWRKLLGKGWRREFNFRALEAYTATNQALASGKYELLRKYASGPVVEEVKAQRDRKLQGLALDWKLHRVVEQKILCMREQEIFKKDEFVGQVVVRFTTLQARSTLKSRRKSRTDQVRPWQSLEIRDFRGRLVGEGSHDLPKEISEVCILQRDMWRPEDDWKIIKRKAKETDTLVDPMAIP</sequence>
<dbReference type="InterPro" id="IPR032710">
    <property type="entry name" value="NTF2-like_dom_sf"/>
</dbReference>
<accession>A0A511KAK1</accession>
<dbReference type="AlphaFoldDB" id="A0A511KAK1"/>
<keyword evidence="3" id="KW-0496">Mitochondrion</keyword>
<evidence type="ECO:0000313" key="5">
    <source>
        <dbReference type="Proteomes" id="UP000321518"/>
    </source>
</evidence>
<dbReference type="OrthoDB" id="19619at2759"/>
<dbReference type="PANTHER" id="PTHR28554">
    <property type="entry name" value="39S RIBOSOMAL PROTEIN L45, MITOCHONDRIAL"/>
    <property type="match status" value="1"/>
</dbReference>
<keyword evidence="2" id="KW-0809">Transit peptide</keyword>
<reference evidence="4 5" key="1">
    <citation type="submission" date="2019-07" db="EMBL/GenBank/DDBJ databases">
        <title>Rhodotorula toruloides NBRC10032 genome sequencing.</title>
        <authorList>
            <person name="Shida Y."/>
            <person name="Takaku H."/>
            <person name="Ogasawara W."/>
            <person name="Mori K."/>
        </authorList>
    </citation>
    <scope>NUCLEOTIDE SEQUENCE [LARGE SCALE GENOMIC DNA]</scope>
    <source>
        <strain evidence="4 5">NBRC10032</strain>
    </source>
</reference>
<keyword evidence="4" id="KW-0687">Ribonucleoprotein</keyword>
<name>A0A511KAK1_RHOTO</name>
<keyword evidence="4" id="KW-0689">Ribosomal protein</keyword>
<gene>
    <name evidence="4" type="ORF">Rt10032_c03g1420</name>
</gene>
<protein>
    <submittedName>
        <fullName evidence="4">Mitochondrial large subunit ribosomal protein L45</fullName>
    </submittedName>
</protein>
<dbReference type="SUPFAM" id="SSF54427">
    <property type="entry name" value="NTF2-like"/>
    <property type="match status" value="1"/>
</dbReference>
<organism evidence="4 5">
    <name type="scientific">Rhodotorula toruloides</name>
    <name type="common">Yeast</name>
    <name type="synonym">Rhodosporidium toruloides</name>
    <dbReference type="NCBI Taxonomy" id="5286"/>
    <lineage>
        <taxon>Eukaryota</taxon>
        <taxon>Fungi</taxon>
        <taxon>Dikarya</taxon>
        <taxon>Basidiomycota</taxon>
        <taxon>Pucciniomycotina</taxon>
        <taxon>Microbotryomycetes</taxon>
        <taxon>Sporidiobolales</taxon>
        <taxon>Sporidiobolaceae</taxon>
        <taxon>Rhodotorula</taxon>
    </lineage>
</organism>
<dbReference type="Gene3D" id="3.10.450.240">
    <property type="match status" value="1"/>
</dbReference>
<comment type="caution">
    <text evidence="4">The sequence shown here is derived from an EMBL/GenBank/DDBJ whole genome shotgun (WGS) entry which is preliminary data.</text>
</comment>
<evidence type="ECO:0000313" key="4">
    <source>
        <dbReference type="EMBL" id="GEM07403.1"/>
    </source>
</evidence>
<comment type="subcellular location">
    <subcellularLocation>
        <location evidence="1">Mitochondrion</location>
    </subcellularLocation>
</comment>
<evidence type="ECO:0000256" key="2">
    <source>
        <dbReference type="ARBA" id="ARBA00022946"/>
    </source>
</evidence>
<dbReference type="PANTHER" id="PTHR28554:SF1">
    <property type="entry name" value="LARGE RIBOSOMAL SUBUNIT PROTEIN ML45"/>
    <property type="match status" value="1"/>
</dbReference>
<dbReference type="Proteomes" id="UP000321518">
    <property type="component" value="Unassembled WGS sequence"/>
</dbReference>
<dbReference type="InterPro" id="IPR051975">
    <property type="entry name" value="mtLSU_mL45"/>
</dbReference>
<evidence type="ECO:0000256" key="1">
    <source>
        <dbReference type="ARBA" id="ARBA00004173"/>
    </source>
</evidence>
<dbReference type="EMBL" id="BJWK01000003">
    <property type="protein sequence ID" value="GEM07403.1"/>
    <property type="molecule type" value="Genomic_DNA"/>
</dbReference>
<proteinExistence type="predicted"/>
<dbReference type="GO" id="GO:0005840">
    <property type="term" value="C:ribosome"/>
    <property type="evidence" value="ECO:0007669"/>
    <property type="project" value="UniProtKB-KW"/>
</dbReference>
<dbReference type="GO" id="GO:0005739">
    <property type="term" value="C:mitochondrion"/>
    <property type="evidence" value="ECO:0007669"/>
    <property type="project" value="UniProtKB-SubCell"/>
</dbReference>